<gene>
    <name evidence="10" type="ORF">ZIOFF_059874</name>
</gene>
<evidence type="ECO:0000256" key="8">
    <source>
        <dbReference type="SAM" id="Phobius"/>
    </source>
</evidence>
<feature type="domain" description="PGG" evidence="9">
    <location>
        <begin position="38"/>
        <end position="141"/>
    </location>
</feature>
<name>A0A8J5F9Z9_ZINOF</name>
<feature type="region of interest" description="Disordered" evidence="7">
    <location>
        <begin position="10"/>
        <end position="38"/>
    </location>
</feature>
<keyword evidence="4 8" id="KW-1133">Transmembrane helix</keyword>
<keyword evidence="11" id="KW-1185">Reference proteome</keyword>
<keyword evidence="5" id="KW-0040">ANK repeat</keyword>
<evidence type="ECO:0000256" key="7">
    <source>
        <dbReference type="SAM" id="MobiDB-lite"/>
    </source>
</evidence>
<comment type="caution">
    <text evidence="10">The sequence shown here is derived from an EMBL/GenBank/DDBJ whole genome shotgun (WGS) entry which is preliminary data.</text>
</comment>
<feature type="transmembrane region" description="Helical" evidence="8">
    <location>
        <begin position="122"/>
        <end position="140"/>
    </location>
</feature>
<dbReference type="OrthoDB" id="681126at2759"/>
<evidence type="ECO:0000256" key="2">
    <source>
        <dbReference type="ARBA" id="ARBA00022692"/>
    </source>
</evidence>
<comment type="subcellular location">
    <subcellularLocation>
        <location evidence="1">Membrane</location>
        <topology evidence="1">Multi-pass membrane protein</topology>
    </subcellularLocation>
</comment>
<reference evidence="10 11" key="1">
    <citation type="submission" date="2020-08" db="EMBL/GenBank/DDBJ databases">
        <title>Plant Genome Project.</title>
        <authorList>
            <person name="Zhang R.-G."/>
        </authorList>
    </citation>
    <scope>NUCLEOTIDE SEQUENCE [LARGE SCALE GENOMIC DNA]</scope>
    <source>
        <tissue evidence="10">Rhizome</tissue>
    </source>
</reference>
<protein>
    <recommendedName>
        <fullName evidence="9">PGG domain-containing protein</fullName>
    </recommendedName>
</protein>
<dbReference type="PANTHER" id="PTHR24186:SF37">
    <property type="entry name" value="PGG DOMAIN-CONTAINING PROTEIN"/>
    <property type="match status" value="1"/>
</dbReference>
<evidence type="ECO:0000256" key="5">
    <source>
        <dbReference type="ARBA" id="ARBA00023043"/>
    </source>
</evidence>
<keyword evidence="6 8" id="KW-0472">Membrane</keyword>
<feature type="transmembrane region" description="Helical" evidence="8">
    <location>
        <begin position="147"/>
        <end position="165"/>
    </location>
</feature>
<evidence type="ECO:0000313" key="10">
    <source>
        <dbReference type="EMBL" id="KAG6483232.1"/>
    </source>
</evidence>
<evidence type="ECO:0000256" key="3">
    <source>
        <dbReference type="ARBA" id="ARBA00022737"/>
    </source>
</evidence>
<dbReference type="InterPro" id="IPR026961">
    <property type="entry name" value="PGG_dom"/>
</dbReference>
<dbReference type="EMBL" id="JACMSC010000016">
    <property type="protein sequence ID" value="KAG6483232.1"/>
    <property type="molecule type" value="Genomic_DNA"/>
</dbReference>
<evidence type="ECO:0000256" key="1">
    <source>
        <dbReference type="ARBA" id="ARBA00004141"/>
    </source>
</evidence>
<accession>A0A8J5F9Z9</accession>
<proteinExistence type="predicted"/>
<feature type="transmembrane region" description="Helical" evidence="8">
    <location>
        <begin position="91"/>
        <end position="116"/>
    </location>
</feature>
<evidence type="ECO:0000313" key="11">
    <source>
        <dbReference type="Proteomes" id="UP000734854"/>
    </source>
</evidence>
<evidence type="ECO:0000256" key="6">
    <source>
        <dbReference type="ARBA" id="ARBA00023136"/>
    </source>
</evidence>
<sequence length="191" mass="21349">MSKPQAVEIGIPMNGIGNGAPAPEPPNEPPQRRQHAGWERNDRNVVLLVATLITTLTYQLGTNLPSGYYQEDGAGYQAGDSILRHKHHHRYWLFMTGSWTGFGSSMLMTLALLTGASTGSRLIRWPFAVAYSSLVLTFISSQPKTKLSLDILLWIFVLFILWAAVSFKQREMSIPEALGALKGFVRRRFCR</sequence>
<keyword evidence="3" id="KW-0677">Repeat</keyword>
<dbReference type="AlphaFoldDB" id="A0A8J5F9Z9"/>
<keyword evidence="2 8" id="KW-0812">Transmembrane</keyword>
<evidence type="ECO:0000259" key="9">
    <source>
        <dbReference type="Pfam" id="PF13962"/>
    </source>
</evidence>
<dbReference type="Proteomes" id="UP000734854">
    <property type="component" value="Unassembled WGS sequence"/>
</dbReference>
<organism evidence="10 11">
    <name type="scientific">Zingiber officinale</name>
    <name type="common">Ginger</name>
    <name type="synonym">Amomum zingiber</name>
    <dbReference type="NCBI Taxonomy" id="94328"/>
    <lineage>
        <taxon>Eukaryota</taxon>
        <taxon>Viridiplantae</taxon>
        <taxon>Streptophyta</taxon>
        <taxon>Embryophyta</taxon>
        <taxon>Tracheophyta</taxon>
        <taxon>Spermatophyta</taxon>
        <taxon>Magnoliopsida</taxon>
        <taxon>Liliopsida</taxon>
        <taxon>Zingiberales</taxon>
        <taxon>Zingiberaceae</taxon>
        <taxon>Zingiber</taxon>
    </lineage>
</organism>
<dbReference type="PANTHER" id="PTHR24186">
    <property type="entry name" value="PROTEIN PHOSPHATASE 1 REGULATORY SUBUNIT"/>
    <property type="match status" value="1"/>
</dbReference>
<dbReference type="GO" id="GO:0005886">
    <property type="term" value="C:plasma membrane"/>
    <property type="evidence" value="ECO:0007669"/>
    <property type="project" value="TreeGrafter"/>
</dbReference>
<evidence type="ECO:0000256" key="4">
    <source>
        <dbReference type="ARBA" id="ARBA00022989"/>
    </source>
</evidence>
<dbReference type="Pfam" id="PF13962">
    <property type="entry name" value="PGG"/>
    <property type="match status" value="1"/>
</dbReference>